<dbReference type="STRING" id="745411.B3C1_02965"/>
<accession>K2JRM2</accession>
<proteinExistence type="predicted"/>
<gene>
    <name evidence="1" type="ORF">B3C1_02965</name>
</gene>
<evidence type="ECO:0000313" key="2">
    <source>
        <dbReference type="Proteomes" id="UP000006755"/>
    </source>
</evidence>
<organism evidence="1 2">
    <name type="scientific">Gallaecimonas xiamenensis 3-C-1</name>
    <dbReference type="NCBI Taxonomy" id="745411"/>
    <lineage>
        <taxon>Bacteria</taxon>
        <taxon>Pseudomonadati</taxon>
        <taxon>Pseudomonadota</taxon>
        <taxon>Gammaproteobacteria</taxon>
        <taxon>Enterobacterales</taxon>
        <taxon>Gallaecimonadaceae</taxon>
        <taxon>Gallaecimonas</taxon>
    </lineage>
</organism>
<dbReference type="InterPro" id="IPR046689">
    <property type="entry name" value="DUF6559"/>
</dbReference>
<comment type="caution">
    <text evidence="1">The sequence shown here is derived from an EMBL/GenBank/DDBJ whole genome shotgun (WGS) entry which is preliminary data.</text>
</comment>
<protein>
    <submittedName>
        <fullName evidence="1">Uncharacterized protein</fullName>
    </submittedName>
</protein>
<dbReference type="EMBL" id="AMRI01000003">
    <property type="protein sequence ID" value="EKE77132.1"/>
    <property type="molecule type" value="Genomic_DNA"/>
</dbReference>
<dbReference type="Pfam" id="PF20196">
    <property type="entry name" value="DUF6559"/>
    <property type="match status" value="1"/>
</dbReference>
<reference evidence="1 2" key="1">
    <citation type="journal article" date="2012" name="J. Bacteriol.">
        <title>Genome Sequence of Gallaecimonas xiamenensis Type Strain 3-C-1.</title>
        <authorList>
            <person name="Lai Q."/>
            <person name="Wang L."/>
            <person name="Wang W."/>
            <person name="Shao Z."/>
        </authorList>
    </citation>
    <scope>NUCLEOTIDE SEQUENCE [LARGE SCALE GENOMIC DNA]</scope>
    <source>
        <strain evidence="1 2">3-C-1</strain>
    </source>
</reference>
<name>K2JRM2_9GAMM</name>
<dbReference type="AlphaFoldDB" id="K2JRM2"/>
<dbReference type="RefSeq" id="WP_008482809.1">
    <property type="nucleotide sequence ID" value="NZ_AMRI01000003.1"/>
</dbReference>
<sequence length="113" mass="12982">MLRDIFQSMRARRLLRATPQLLVKQFSSLPYYTPAQVDWALKKAMGKLPNHRYLAYALFCDKRDFLHVTGETAATWESCRRQLGRALFAGRSDFTVGEVMALAEEEAELESSH</sequence>
<dbReference type="Proteomes" id="UP000006755">
    <property type="component" value="Unassembled WGS sequence"/>
</dbReference>
<keyword evidence="2" id="KW-1185">Reference proteome</keyword>
<evidence type="ECO:0000313" key="1">
    <source>
        <dbReference type="EMBL" id="EKE77132.1"/>
    </source>
</evidence>
<dbReference type="OrthoDB" id="7062591at2"/>